<name>A0ABY4GN61_9BACI</name>
<dbReference type="RefSeq" id="WP_244746059.1">
    <property type="nucleotide sequence ID" value="NZ_CP095071.1"/>
</dbReference>
<organism evidence="3 4">
    <name type="scientific">Gracilibacillus salinarum</name>
    <dbReference type="NCBI Taxonomy" id="2932255"/>
    <lineage>
        <taxon>Bacteria</taxon>
        <taxon>Bacillati</taxon>
        <taxon>Bacillota</taxon>
        <taxon>Bacilli</taxon>
        <taxon>Bacillales</taxon>
        <taxon>Bacillaceae</taxon>
        <taxon>Gracilibacillus</taxon>
    </lineage>
</organism>
<dbReference type="InterPro" id="IPR051450">
    <property type="entry name" value="Gfo/Idh/MocA_Oxidoreductases"/>
</dbReference>
<dbReference type="InterPro" id="IPR055170">
    <property type="entry name" value="GFO_IDH_MocA-like_dom"/>
</dbReference>
<feature type="domain" description="Gfo/Idh/MocA-like oxidoreductase N-terminal" evidence="1">
    <location>
        <begin position="5"/>
        <end position="112"/>
    </location>
</feature>
<accession>A0ABY4GN61</accession>
<keyword evidence="4" id="KW-1185">Reference proteome</keyword>
<dbReference type="Gene3D" id="3.30.360.10">
    <property type="entry name" value="Dihydrodipicolinate Reductase, domain 2"/>
    <property type="match status" value="1"/>
</dbReference>
<evidence type="ECO:0000313" key="4">
    <source>
        <dbReference type="Proteomes" id="UP000831537"/>
    </source>
</evidence>
<dbReference type="Pfam" id="PF22725">
    <property type="entry name" value="GFO_IDH_MocA_C3"/>
    <property type="match status" value="1"/>
</dbReference>
<dbReference type="PANTHER" id="PTHR43377">
    <property type="entry name" value="BILIVERDIN REDUCTASE A"/>
    <property type="match status" value="1"/>
</dbReference>
<dbReference type="Proteomes" id="UP000831537">
    <property type="component" value="Chromosome"/>
</dbReference>
<evidence type="ECO:0000313" key="3">
    <source>
        <dbReference type="EMBL" id="UOQ85811.1"/>
    </source>
</evidence>
<evidence type="ECO:0000259" key="2">
    <source>
        <dbReference type="Pfam" id="PF22725"/>
    </source>
</evidence>
<dbReference type="EMBL" id="CP095071">
    <property type="protein sequence ID" value="UOQ85811.1"/>
    <property type="molecule type" value="Genomic_DNA"/>
</dbReference>
<reference evidence="3 4" key="1">
    <citation type="submission" date="2022-04" db="EMBL/GenBank/DDBJ databases">
        <title>Gracilibacillus sp. isolated from saltern.</title>
        <authorList>
            <person name="Won M."/>
            <person name="Lee C.-M."/>
            <person name="Woen H.-Y."/>
            <person name="Kwon S.-W."/>
        </authorList>
    </citation>
    <scope>NUCLEOTIDE SEQUENCE [LARGE SCALE GENOMIC DNA]</scope>
    <source>
        <strain evidence="3 4">SSPM10-3</strain>
    </source>
</reference>
<dbReference type="InterPro" id="IPR000683">
    <property type="entry name" value="Gfo/Idh/MocA-like_OxRdtase_N"/>
</dbReference>
<evidence type="ECO:0000259" key="1">
    <source>
        <dbReference type="Pfam" id="PF01408"/>
    </source>
</evidence>
<sequence length="331" mass="37492">MKFSVIGCQHPHISIFIKEMLDLGYECVGIYEPENRSLVETIAGQYRLKIVDKIDPLLEESVDVVGCASINNDKITIIELCEQYGKHIMIDKPAVTNRKDFERLKAVAERGKIQIGMLLTERFRPSIYTLKKRIDDGDLGEIVSISMRKPHQLNPAKRPLWHFSREQSGGIIIDLFVHDIDLLRWLSSDEIVTLSCHAAKNILPEYPSFYDAAGLQLVMNNGVIAQLYADWHTPDKSWTWGDCRLYVVGTKGVAEIRLEGDPFIAEEDLLIEVSDKKELTKITKINPSVTITEDFLSRIRGDQGLIEHEDLLAATEATIKADEEACKVNRT</sequence>
<dbReference type="Gene3D" id="3.40.50.720">
    <property type="entry name" value="NAD(P)-binding Rossmann-like Domain"/>
    <property type="match status" value="1"/>
</dbReference>
<proteinExistence type="predicted"/>
<dbReference type="SUPFAM" id="SSF51735">
    <property type="entry name" value="NAD(P)-binding Rossmann-fold domains"/>
    <property type="match status" value="1"/>
</dbReference>
<dbReference type="Pfam" id="PF01408">
    <property type="entry name" value="GFO_IDH_MocA"/>
    <property type="match status" value="1"/>
</dbReference>
<feature type="domain" description="GFO/IDH/MocA-like oxidoreductase" evidence="2">
    <location>
        <begin position="129"/>
        <end position="254"/>
    </location>
</feature>
<dbReference type="InterPro" id="IPR036291">
    <property type="entry name" value="NAD(P)-bd_dom_sf"/>
</dbReference>
<gene>
    <name evidence="3" type="ORF">MUN87_02580</name>
</gene>
<protein>
    <submittedName>
        <fullName evidence="3">Gfo/Idh/MocA family oxidoreductase</fullName>
    </submittedName>
</protein>
<dbReference type="SUPFAM" id="SSF55347">
    <property type="entry name" value="Glyceraldehyde-3-phosphate dehydrogenase-like, C-terminal domain"/>
    <property type="match status" value="1"/>
</dbReference>
<dbReference type="PANTHER" id="PTHR43377:SF1">
    <property type="entry name" value="BILIVERDIN REDUCTASE A"/>
    <property type="match status" value="1"/>
</dbReference>